<feature type="region of interest" description="Disordered" evidence="1">
    <location>
        <begin position="1"/>
        <end position="42"/>
    </location>
</feature>
<dbReference type="Proteomes" id="UP000053097">
    <property type="component" value="Unassembled WGS sequence"/>
</dbReference>
<gene>
    <name evidence="2" type="ORF">X777_13094</name>
</gene>
<dbReference type="AlphaFoldDB" id="A0A026WXX6"/>
<protein>
    <submittedName>
        <fullName evidence="2">Uncharacterized protein</fullName>
    </submittedName>
</protein>
<evidence type="ECO:0000313" key="3">
    <source>
        <dbReference type="Proteomes" id="UP000053097"/>
    </source>
</evidence>
<evidence type="ECO:0000256" key="1">
    <source>
        <dbReference type="SAM" id="MobiDB-lite"/>
    </source>
</evidence>
<accession>A0A026WXX6</accession>
<feature type="region of interest" description="Disordered" evidence="1">
    <location>
        <begin position="92"/>
        <end position="112"/>
    </location>
</feature>
<organism evidence="2 3">
    <name type="scientific">Ooceraea biroi</name>
    <name type="common">Clonal raider ant</name>
    <name type="synonym">Cerapachys biroi</name>
    <dbReference type="NCBI Taxonomy" id="2015173"/>
    <lineage>
        <taxon>Eukaryota</taxon>
        <taxon>Metazoa</taxon>
        <taxon>Ecdysozoa</taxon>
        <taxon>Arthropoda</taxon>
        <taxon>Hexapoda</taxon>
        <taxon>Insecta</taxon>
        <taxon>Pterygota</taxon>
        <taxon>Neoptera</taxon>
        <taxon>Endopterygota</taxon>
        <taxon>Hymenoptera</taxon>
        <taxon>Apocrita</taxon>
        <taxon>Aculeata</taxon>
        <taxon>Formicoidea</taxon>
        <taxon>Formicidae</taxon>
        <taxon>Dorylinae</taxon>
        <taxon>Ooceraea</taxon>
    </lineage>
</organism>
<dbReference type="OMA" id="RINGQWW"/>
<name>A0A026WXX6_OOCBI</name>
<dbReference type="EMBL" id="KK107064">
    <property type="protein sequence ID" value="EZA60892.1"/>
    <property type="molecule type" value="Genomic_DNA"/>
</dbReference>
<reference evidence="2 3" key="1">
    <citation type="journal article" date="2014" name="Curr. Biol.">
        <title>The genome of the clonal raider ant Cerapachys biroi.</title>
        <authorList>
            <person name="Oxley P.R."/>
            <person name="Ji L."/>
            <person name="Fetter-Pruneda I."/>
            <person name="McKenzie S.K."/>
            <person name="Li C."/>
            <person name="Hu H."/>
            <person name="Zhang G."/>
            <person name="Kronauer D.J."/>
        </authorList>
    </citation>
    <scope>NUCLEOTIDE SEQUENCE [LARGE SCALE GENOMIC DNA]</scope>
</reference>
<sequence>MWKRKREDTLEGLEGGKEGIFRESKTPRSPGGKEGEAERTKVGYEGGWREGLKELFNELREEIRGDLRKIEEEVKGEIREQGKKMREEVEELRKELKEQEETGRKERQEMKSRIDKLEKDVKELKIENVGEKGEDMRVEGVKRDGLEDKVIELERRMEIKDREERRRNVVMREVEVKEGKRVEAVREMLERIGAKGEMVERSRIGGDKGKGRERILVKLSNEEQKREVMLMKKNLRGREERIMDDWTWKERRMRWKLEEIAREEEKNGKRVWIGYGKIKIDEKWWKWDEKEEVLTDERGRFRLGIQGEGEDKDKEVRLKI</sequence>
<evidence type="ECO:0000313" key="2">
    <source>
        <dbReference type="EMBL" id="EZA60892.1"/>
    </source>
</evidence>
<keyword evidence="3" id="KW-1185">Reference proteome</keyword>
<dbReference type="OrthoDB" id="7555035at2759"/>
<proteinExistence type="predicted"/>